<keyword evidence="3" id="KW-1185">Reference proteome</keyword>
<reference evidence="2" key="1">
    <citation type="journal article" date="2020" name="Stud. Mycol.">
        <title>101 Dothideomycetes genomes: a test case for predicting lifestyles and emergence of pathogens.</title>
        <authorList>
            <person name="Haridas S."/>
            <person name="Albert R."/>
            <person name="Binder M."/>
            <person name="Bloem J."/>
            <person name="Labutti K."/>
            <person name="Salamov A."/>
            <person name="Andreopoulos B."/>
            <person name="Baker S."/>
            <person name="Barry K."/>
            <person name="Bills G."/>
            <person name="Bluhm B."/>
            <person name="Cannon C."/>
            <person name="Castanera R."/>
            <person name="Culley D."/>
            <person name="Daum C."/>
            <person name="Ezra D."/>
            <person name="Gonzalez J."/>
            <person name="Henrissat B."/>
            <person name="Kuo A."/>
            <person name="Liang C."/>
            <person name="Lipzen A."/>
            <person name="Lutzoni F."/>
            <person name="Magnuson J."/>
            <person name="Mondo S."/>
            <person name="Nolan M."/>
            <person name="Ohm R."/>
            <person name="Pangilinan J."/>
            <person name="Park H.-J."/>
            <person name="Ramirez L."/>
            <person name="Alfaro M."/>
            <person name="Sun H."/>
            <person name="Tritt A."/>
            <person name="Yoshinaga Y."/>
            <person name="Zwiers L.-H."/>
            <person name="Turgeon B."/>
            <person name="Goodwin S."/>
            <person name="Spatafora J."/>
            <person name="Crous P."/>
            <person name="Grigoriev I."/>
        </authorList>
    </citation>
    <scope>NUCLEOTIDE SEQUENCE</scope>
    <source>
        <strain evidence="2">CBS 161.51</strain>
    </source>
</reference>
<name>A0A6A5SHG8_9PLEO</name>
<feature type="compositionally biased region" description="Gly residues" evidence="1">
    <location>
        <begin position="137"/>
        <end position="146"/>
    </location>
</feature>
<proteinExistence type="predicted"/>
<gene>
    <name evidence="2" type="ORF">EJ02DRAFT_470135</name>
</gene>
<accession>A0A6A5SHG8</accession>
<sequence length="289" mass="30758">MDVANYMGQRTGLIAASALPLQSPSSPASNFPTVDSTITSLDGITRTITFTVSNAQTAMVVNTFTISSSIAKRAQEILDDSLNNVVSNDCKITESSTEWETTTTVLDAQVTVHSTTTKVVPISQTATSEPDPTKKSNGGGLSKGAKAGIGGGVAVGALLHLGIRKRRKQRQLGDTWGKNAPIRNTIKTSEIAHSPRSFSVSSPAHSVNNFPALLYKPELDGSPNATLAQPAYTQHQASSPGACQAYSKELHGHVHQEYRGISPEFPASPVQRPQELHTTSEGYLPGYFR</sequence>
<evidence type="ECO:0000313" key="3">
    <source>
        <dbReference type="Proteomes" id="UP000800038"/>
    </source>
</evidence>
<organism evidence="2 3">
    <name type="scientific">Clathrospora elynae</name>
    <dbReference type="NCBI Taxonomy" id="706981"/>
    <lineage>
        <taxon>Eukaryota</taxon>
        <taxon>Fungi</taxon>
        <taxon>Dikarya</taxon>
        <taxon>Ascomycota</taxon>
        <taxon>Pezizomycotina</taxon>
        <taxon>Dothideomycetes</taxon>
        <taxon>Pleosporomycetidae</taxon>
        <taxon>Pleosporales</taxon>
        <taxon>Diademaceae</taxon>
        <taxon>Clathrospora</taxon>
    </lineage>
</organism>
<evidence type="ECO:0000313" key="2">
    <source>
        <dbReference type="EMBL" id="KAF1936837.1"/>
    </source>
</evidence>
<dbReference type="Proteomes" id="UP000800038">
    <property type="component" value="Unassembled WGS sequence"/>
</dbReference>
<evidence type="ECO:0000256" key="1">
    <source>
        <dbReference type="SAM" id="MobiDB-lite"/>
    </source>
</evidence>
<dbReference type="AlphaFoldDB" id="A0A6A5SHG8"/>
<feature type="compositionally biased region" description="Polar residues" evidence="1">
    <location>
        <begin position="121"/>
        <end position="130"/>
    </location>
</feature>
<feature type="region of interest" description="Disordered" evidence="1">
    <location>
        <begin position="121"/>
        <end position="146"/>
    </location>
</feature>
<feature type="region of interest" description="Disordered" evidence="1">
    <location>
        <begin position="265"/>
        <end position="289"/>
    </location>
</feature>
<protein>
    <submittedName>
        <fullName evidence="2">Uncharacterized protein</fullName>
    </submittedName>
</protein>
<dbReference type="EMBL" id="ML976166">
    <property type="protein sequence ID" value="KAF1936837.1"/>
    <property type="molecule type" value="Genomic_DNA"/>
</dbReference>